<dbReference type="SMART" id="SM00093">
    <property type="entry name" value="SERPIN"/>
    <property type="match status" value="1"/>
</dbReference>
<dbReference type="InterPro" id="IPR023796">
    <property type="entry name" value="Serpin_dom"/>
</dbReference>
<name>A0A9J6GKN8_HAELO</name>
<reference evidence="9 10" key="1">
    <citation type="journal article" date="2020" name="Cell">
        <title>Large-Scale Comparative Analyses of Tick Genomes Elucidate Their Genetic Diversity and Vector Capacities.</title>
        <authorList>
            <consortium name="Tick Genome and Microbiome Consortium (TIGMIC)"/>
            <person name="Jia N."/>
            <person name="Wang J."/>
            <person name="Shi W."/>
            <person name="Du L."/>
            <person name="Sun Y."/>
            <person name="Zhan W."/>
            <person name="Jiang J.F."/>
            <person name="Wang Q."/>
            <person name="Zhang B."/>
            <person name="Ji P."/>
            <person name="Bell-Sakyi L."/>
            <person name="Cui X.M."/>
            <person name="Yuan T.T."/>
            <person name="Jiang B.G."/>
            <person name="Yang W.F."/>
            <person name="Lam T.T."/>
            <person name="Chang Q.C."/>
            <person name="Ding S.J."/>
            <person name="Wang X.J."/>
            <person name="Zhu J.G."/>
            <person name="Ruan X.D."/>
            <person name="Zhao L."/>
            <person name="Wei J.T."/>
            <person name="Ye R.Z."/>
            <person name="Que T.C."/>
            <person name="Du C.H."/>
            <person name="Zhou Y.H."/>
            <person name="Cheng J.X."/>
            <person name="Dai P.F."/>
            <person name="Guo W.B."/>
            <person name="Han X.H."/>
            <person name="Huang E.J."/>
            <person name="Li L.F."/>
            <person name="Wei W."/>
            <person name="Gao Y.C."/>
            <person name="Liu J.Z."/>
            <person name="Shao H.Z."/>
            <person name="Wang X."/>
            <person name="Wang C.C."/>
            <person name="Yang T.C."/>
            <person name="Huo Q.B."/>
            <person name="Li W."/>
            <person name="Chen H.Y."/>
            <person name="Chen S.E."/>
            <person name="Zhou L.G."/>
            <person name="Ni X.B."/>
            <person name="Tian J.H."/>
            <person name="Sheng Y."/>
            <person name="Liu T."/>
            <person name="Pan Y.S."/>
            <person name="Xia L.Y."/>
            <person name="Li J."/>
            <person name="Zhao F."/>
            <person name="Cao W.C."/>
        </authorList>
    </citation>
    <scope>NUCLEOTIDE SEQUENCE [LARGE SCALE GENOMIC DNA]</scope>
    <source>
        <strain evidence="9">HaeL-2018</strain>
    </source>
</reference>
<keyword evidence="6" id="KW-0325">Glycoprotein</keyword>
<protein>
    <recommendedName>
        <fullName evidence="8">Serpin domain-containing protein</fullName>
    </recommendedName>
</protein>
<evidence type="ECO:0000256" key="4">
    <source>
        <dbReference type="ARBA" id="ARBA00022690"/>
    </source>
</evidence>
<dbReference type="PROSITE" id="PS00284">
    <property type="entry name" value="SERPIN"/>
    <property type="match status" value="1"/>
</dbReference>
<organism evidence="9 10">
    <name type="scientific">Haemaphysalis longicornis</name>
    <name type="common">Bush tick</name>
    <dbReference type="NCBI Taxonomy" id="44386"/>
    <lineage>
        <taxon>Eukaryota</taxon>
        <taxon>Metazoa</taxon>
        <taxon>Ecdysozoa</taxon>
        <taxon>Arthropoda</taxon>
        <taxon>Chelicerata</taxon>
        <taxon>Arachnida</taxon>
        <taxon>Acari</taxon>
        <taxon>Parasitiformes</taxon>
        <taxon>Ixodida</taxon>
        <taxon>Ixodoidea</taxon>
        <taxon>Ixodidae</taxon>
        <taxon>Haemaphysalinae</taxon>
        <taxon>Haemaphysalis</taxon>
    </lineage>
</organism>
<dbReference type="OMA" id="RMEESCE"/>
<evidence type="ECO:0000259" key="8">
    <source>
        <dbReference type="SMART" id="SM00093"/>
    </source>
</evidence>
<evidence type="ECO:0000313" key="10">
    <source>
        <dbReference type="Proteomes" id="UP000821853"/>
    </source>
</evidence>
<keyword evidence="5" id="KW-0722">Serine protease inhibitor</keyword>
<dbReference type="GO" id="GO:0005615">
    <property type="term" value="C:extracellular space"/>
    <property type="evidence" value="ECO:0007669"/>
    <property type="project" value="InterPro"/>
</dbReference>
<dbReference type="PANTHER" id="PTHR11461:SF211">
    <property type="entry name" value="GH10112P-RELATED"/>
    <property type="match status" value="1"/>
</dbReference>
<proteinExistence type="inferred from homology"/>
<dbReference type="GO" id="GO:0004867">
    <property type="term" value="F:serine-type endopeptidase inhibitor activity"/>
    <property type="evidence" value="ECO:0007669"/>
    <property type="project" value="UniProtKB-KW"/>
</dbReference>
<comment type="caution">
    <text evidence="9">The sequence shown here is derived from an EMBL/GenBank/DDBJ whole genome shotgun (WGS) entry which is preliminary data.</text>
</comment>
<feature type="domain" description="Serpin" evidence="8">
    <location>
        <begin position="1"/>
        <end position="332"/>
    </location>
</feature>
<dbReference type="Proteomes" id="UP000821853">
    <property type="component" value="Chromosome 5"/>
</dbReference>
<evidence type="ECO:0000313" key="9">
    <source>
        <dbReference type="EMBL" id="KAH9375786.1"/>
    </source>
</evidence>
<evidence type="ECO:0000256" key="1">
    <source>
        <dbReference type="ARBA" id="ARBA00004613"/>
    </source>
</evidence>
<evidence type="ECO:0000256" key="3">
    <source>
        <dbReference type="ARBA" id="ARBA00022525"/>
    </source>
</evidence>
<evidence type="ECO:0000256" key="6">
    <source>
        <dbReference type="ARBA" id="ARBA00023180"/>
    </source>
</evidence>
<dbReference type="SUPFAM" id="SSF56574">
    <property type="entry name" value="Serpins"/>
    <property type="match status" value="1"/>
</dbReference>
<dbReference type="Gene3D" id="3.30.497.10">
    <property type="entry name" value="Antithrombin, subunit I, domain 2"/>
    <property type="match status" value="1"/>
</dbReference>
<dbReference type="Gene3D" id="2.30.39.10">
    <property type="entry name" value="Alpha-1-antitrypsin, domain 1"/>
    <property type="match status" value="1"/>
</dbReference>
<dbReference type="AlphaFoldDB" id="A0A9J6GKN8"/>
<dbReference type="InterPro" id="IPR000215">
    <property type="entry name" value="Serpin_fam"/>
</dbReference>
<evidence type="ECO:0000256" key="5">
    <source>
        <dbReference type="ARBA" id="ARBA00022900"/>
    </source>
</evidence>
<sequence length="332" mass="36517">MTLAGAKHSTADEIATVLHVKNDSIHKQFSEFLTKVSSFAPDVTLEVANRLYAEKTFNILEQYLAVLKESYKSTVVPVNFKSEAEAARLAINAWVEEATKSKIKDLLPSGAVDYDTALVLVNAVYFKGLWKEKFNPNATSLQTFHVYNGVTKEVHMMYKQSHFKINTQCSDLNVNAIEIPYKGGKTSMVILLPHEIEGLSKLEAALTPSKFSDVLAGLDSELVDLSLPRFKIEHSVGLKGVLEKMGVRELFSSKADLSGIDGKKELTVSAALHKAFVEVNEEGTEAAAATGMVMMARCAIMGIPFAVDHPFMFFIRSHDPDVILFAGSVRDI</sequence>
<gene>
    <name evidence="9" type="ORF">HPB48_011229</name>
</gene>
<keyword evidence="4" id="KW-0646">Protease inhibitor</keyword>
<dbReference type="InterPro" id="IPR042178">
    <property type="entry name" value="Serpin_sf_1"/>
</dbReference>
<comment type="subcellular location">
    <subcellularLocation>
        <location evidence="1">Secreted</location>
    </subcellularLocation>
</comment>
<dbReference type="InterPro" id="IPR036186">
    <property type="entry name" value="Serpin_sf"/>
</dbReference>
<dbReference type="PANTHER" id="PTHR11461">
    <property type="entry name" value="SERINE PROTEASE INHIBITOR, SERPIN"/>
    <property type="match status" value="1"/>
</dbReference>
<dbReference type="InterPro" id="IPR023795">
    <property type="entry name" value="Serpin_CS"/>
</dbReference>
<evidence type="ECO:0000256" key="7">
    <source>
        <dbReference type="RuleBase" id="RU000411"/>
    </source>
</evidence>
<dbReference type="EMBL" id="JABSTR010000007">
    <property type="protein sequence ID" value="KAH9375786.1"/>
    <property type="molecule type" value="Genomic_DNA"/>
</dbReference>
<evidence type="ECO:0000256" key="2">
    <source>
        <dbReference type="ARBA" id="ARBA00009500"/>
    </source>
</evidence>
<dbReference type="CDD" id="cd00172">
    <property type="entry name" value="serpin"/>
    <property type="match status" value="1"/>
</dbReference>
<dbReference type="InterPro" id="IPR042185">
    <property type="entry name" value="Serpin_sf_2"/>
</dbReference>
<comment type="similarity">
    <text evidence="2 7">Belongs to the serpin family.</text>
</comment>
<keyword evidence="10" id="KW-1185">Reference proteome</keyword>
<accession>A0A9J6GKN8</accession>
<keyword evidence="3" id="KW-0964">Secreted</keyword>
<dbReference type="OrthoDB" id="47207at2759"/>
<dbReference type="VEuPathDB" id="VectorBase:HLOH_044959"/>
<dbReference type="Pfam" id="PF00079">
    <property type="entry name" value="Serpin"/>
    <property type="match status" value="1"/>
</dbReference>